<proteinExistence type="predicted"/>
<keyword evidence="1" id="KW-0969">Cilium</keyword>
<evidence type="ECO:0000313" key="1">
    <source>
        <dbReference type="EMBL" id="EOC99711.1"/>
    </source>
</evidence>
<protein>
    <submittedName>
        <fullName evidence="1">Flagellar protein</fullName>
    </submittedName>
</protein>
<dbReference type="STRING" id="1304284.L21TH_2241"/>
<dbReference type="Pfam" id="PF06289">
    <property type="entry name" value="FlbD"/>
    <property type="match status" value="1"/>
</dbReference>
<dbReference type="InterPro" id="IPR009384">
    <property type="entry name" value="SwrD-like"/>
</dbReference>
<evidence type="ECO:0000313" key="2">
    <source>
        <dbReference type="Proteomes" id="UP000013378"/>
    </source>
</evidence>
<keyword evidence="1" id="KW-0966">Cell projection</keyword>
<dbReference type="eggNOG" id="COG1582">
    <property type="taxonomic scope" value="Bacteria"/>
</dbReference>
<dbReference type="PANTHER" id="PTHR39185">
    <property type="entry name" value="SWARMING MOTILITY PROTEIN SWRD"/>
    <property type="match status" value="1"/>
</dbReference>
<sequence length="63" mass="7083">MNGKSFIINSDLIEKVEETPDTVITLTNDKKIVVKESGADIVDKVIEYKRKIQRSIACSVETE</sequence>
<accession>R1ASS2</accession>
<dbReference type="PANTHER" id="PTHR39185:SF1">
    <property type="entry name" value="SWARMING MOTILITY PROTEIN SWRD"/>
    <property type="match status" value="1"/>
</dbReference>
<comment type="caution">
    <text evidence="1">The sequence shown here is derived from an EMBL/GenBank/DDBJ whole genome shotgun (WGS) entry which is preliminary data.</text>
</comment>
<gene>
    <name evidence="1" type="ORF">L21TH_2241</name>
</gene>
<dbReference type="PATRIC" id="fig|1304284.3.peg.2192"/>
<keyword evidence="1" id="KW-0282">Flagellum</keyword>
<dbReference type="Proteomes" id="UP000013378">
    <property type="component" value="Unassembled WGS sequence"/>
</dbReference>
<keyword evidence="2" id="KW-1185">Reference proteome</keyword>
<name>R1ASS2_9FIRM</name>
<dbReference type="EMBL" id="ARZA01000250">
    <property type="protein sequence ID" value="EOC99711.1"/>
    <property type="molecule type" value="Genomic_DNA"/>
</dbReference>
<reference evidence="1 2" key="1">
    <citation type="journal article" date="2015" name="Geomicrobiol. J.">
        <title>Caldisalinibacter kiritimatiensis gen. nov., sp. nov., a moderately thermohalophilic thiosulfate-reducing bacterium from a hypersaline microbial mat.</title>
        <authorList>
            <person name="Ben Hania W."/>
            <person name="Joseph M."/>
            <person name="Fiebig A."/>
            <person name="Bunk B."/>
            <person name="Klenk H.-P."/>
            <person name="Fardeau M.-L."/>
            <person name="Spring S."/>
        </authorList>
    </citation>
    <scope>NUCLEOTIDE SEQUENCE [LARGE SCALE GENOMIC DNA]</scope>
    <source>
        <strain evidence="1 2">L21-TH-D2</strain>
    </source>
</reference>
<dbReference type="AlphaFoldDB" id="R1ASS2"/>
<organism evidence="1 2">
    <name type="scientific">Caldisalinibacter kiritimatiensis</name>
    <dbReference type="NCBI Taxonomy" id="1304284"/>
    <lineage>
        <taxon>Bacteria</taxon>
        <taxon>Bacillati</taxon>
        <taxon>Bacillota</taxon>
        <taxon>Tissierellia</taxon>
        <taxon>Tissierellales</taxon>
        <taxon>Thermohalobacteraceae</taxon>
        <taxon>Caldisalinibacter</taxon>
    </lineage>
</organism>